<dbReference type="SUPFAM" id="SSF48452">
    <property type="entry name" value="TPR-like"/>
    <property type="match status" value="2"/>
</dbReference>
<accession>A0ABT3CQG4</accession>
<dbReference type="EC" id="2.7.13.3" evidence="2"/>
<dbReference type="Proteomes" id="UP001300692">
    <property type="component" value="Unassembled WGS sequence"/>
</dbReference>
<evidence type="ECO:0000256" key="2">
    <source>
        <dbReference type="ARBA" id="ARBA00012438"/>
    </source>
</evidence>
<feature type="domain" description="Response regulatory" evidence="9">
    <location>
        <begin position="635"/>
        <end position="750"/>
    </location>
</feature>
<feature type="modified residue" description="4-aspartylphosphate" evidence="4">
    <location>
        <position position="683"/>
    </location>
</feature>
<dbReference type="InterPro" id="IPR019734">
    <property type="entry name" value="TPR_rpt"/>
</dbReference>
<dbReference type="RefSeq" id="WP_264136684.1">
    <property type="nucleotide sequence ID" value="NZ_JAOYOD010000001.1"/>
</dbReference>
<dbReference type="InterPro" id="IPR003661">
    <property type="entry name" value="HisK_dim/P_dom"/>
</dbReference>
<keyword evidence="6" id="KW-1133">Transmembrane helix</keyword>
<dbReference type="EMBL" id="JAOYOD010000001">
    <property type="protein sequence ID" value="MCV9385902.1"/>
    <property type="molecule type" value="Genomic_DNA"/>
</dbReference>
<dbReference type="SMART" id="SM00028">
    <property type="entry name" value="TPR"/>
    <property type="match status" value="3"/>
</dbReference>
<evidence type="ECO:0000256" key="3">
    <source>
        <dbReference type="ARBA" id="ARBA00022553"/>
    </source>
</evidence>
<reference evidence="10 11" key="1">
    <citation type="submission" date="2022-10" db="EMBL/GenBank/DDBJ databases">
        <title>Comparative genomics and taxonomic characterization of three novel marine species of genus Reichenbachiella exhibiting antioxidant and polysaccharide degradation activities.</title>
        <authorList>
            <person name="Muhammad N."/>
            <person name="Lee Y.-J."/>
            <person name="Ko J."/>
            <person name="Kim S.-G."/>
        </authorList>
    </citation>
    <scope>NUCLEOTIDE SEQUENCE [LARGE SCALE GENOMIC DNA]</scope>
    <source>
        <strain evidence="10 11">ABR2-5</strain>
    </source>
</reference>
<dbReference type="PROSITE" id="PS50110">
    <property type="entry name" value="RESPONSE_REGULATORY"/>
    <property type="match status" value="1"/>
</dbReference>
<sequence length="881" mass="101469">MDNRQGRFLSSLENAQEYLDLVEKHQLDSNKVANVEAYKGINYYYLDEYGLSADAFLKAIKYFKEVGDSRRLAICYHRLADTYSELQDYDKAIAFIKNSIETSKKSPENNQTTATRYVSLASYLIYDNQLNQAQIFLDSAQSLYRGIPTPLFYRRYGNLEEKRGNEKKAINYAKKAVNLCFENNETLVNTIEALHALAHLNKKYGYPQENIELLEGFLQEYALQKSYYPRLTELEDFLFDAYTETGKYKKAITLRSSFEYLHDSIQSLETAKQVGITEIRSNAAKQEAEFELLKKQDELHQQTIKAQNTLLFSALIIILLVLGVTVIIYRASKLNKKLSDQNKAQAERLIQLDAAKSRFFANISHDLRTPMTLIMGGIQKVLENENIYLDSKSEKQLSIGLKNGERIIHLTNEINELIKLEDGQMQITCQYVDINQLLSLFVEMFSSMAEIKGVHLAYSYNEIQGGTIVSIDPHHFEKVLFNLITNGLKHTQADQSVTVSLSKVEDDLCISILDTGEGIPKENVPYIFDRYYQAPDTTFKTQEGFGIGLALVKEIIDKHGAKISVESRQGHGTEFRILLKQEQAKPEEIVPLSRLDYSYEKREIFKDIDEVEADSKTAISIDSLKNRTSKIAKQTILLVEDHPEVREYIYDIISDYYTVITAPNGKKALQMLENEHVDLIITDLMMPWFDGFELLEELKNSEHLRKIPALVLSARTSEQDKERVLNNGVNDFLGKPFKTKELLQRIENLLNKTSWNNTDPSALFINSQETMNEVENTILFKVEQLILERMQDPELSVTEIADKICISERKLYRMLKKMKETTPFEYIKEIRLQQAHRLVQNNQVHSASELARLVGMKNVSNFNKQYKKRFGKNPSDFFQKV</sequence>
<comment type="catalytic activity">
    <reaction evidence="1">
        <text>ATP + protein L-histidine = ADP + protein N-phospho-L-histidine.</text>
        <dbReference type="EC" id="2.7.13.3"/>
    </reaction>
</comment>
<dbReference type="Gene3D" id="3.30.565.10">
    <property type="entry name" value="Histidine kinase-like ATPase, C-terminal domain"/>
    <property type="match status" value="1"/>
</dbReference>
<dbReference type="Pfam" id="PF12833">
    <property type="entry name" value="HTH_18"/>
    <property type="match status" value="1"/>
</dbReference>
<dbReference type="PROSITE" id="PS50109">
    <property type="entry name" value="HIS_KIN"/>
    <property type="match status" value="1"/>
</dbReference>
<organism evidence="10 11">
    <name type="scientific">Reichenbachiella ulvae</name>
    <dbReference type="NCBI Taxonomy" id="2980104"/>
    <lineage>
        <taxon>Bacteria</taxon>
        <taxon>Pseudomonadati</taxon>
        <taxon>Bacteroidota</taxon>
        <taxon>Cytophagia</taxon>
        <taxon>Cytophagales</taxon>
        <taxon>Reichenbachiellaceae</taxon>
        <taxon>Reichenbachiella</taxon>
    </lineage>
</organism>
<evidence type="ECO:0000256" key="6">
    <source>
        <dbReference type="SAM" id="Phobius"/>
    </source>
</evidence>
<dbReference type="SMART" id="SM00342">
    <property type="entry name" value="HTH_ARAC"/>
    <property type="match status" value="1"/>
</dbReference>
<keyword evidence="5" id="KW-0802">TPR repeat</keyword>
<feature type="domain" description="Histidine kinase" evidence="8">
    <location>
        <begin position="362"/>
        <end position="583"/>
    </location>
</feature>
<keyword evidence="11" id="KW-1185">Reference proteome</keyword>
<dbReference type="InterPro" id="IPR036097">
    <property type="entry name" value="HisK_dim/P_sf"/>
</dbReference>
<dbReference type="CDD" id="cd17574">
    <property type="entry name" value="REC_OmpR"/>
    <property type="match status" value="1"/>
</dbReference>
<dbReference type="Gene3D" id="1.10.287.130">
    <property type="match status" value="1"/>
</dbReference>
<dbReference type="InterPro" id="IPR011990">
    <property type="entry name" value="TPR-like_helical_dom_sf"/>
</dbReference>
<comment type="caution">
    <text evidence="10">The sequence shown here is derived from an EMBL/GenBank/DDBJ whole genome shotgun (WGS) entry which is preliminary data.</text>
</comment>
<dbReference type="PRINTS" id="PR00344">
    <property type="entry name" value="BCTRLSENSOR"/>
</dbReference>
<keyword evidence="3 4" id="KW-0597">Phosphoprotein</keyword>
<dbReference type="PANTHER" id="PTHR43547">
    <property type="entry name" value="TWO-COMPONENT HISTIDINE KINASE"/>
    <property type="match status" value="1"/>
</dbReference>
<dbReference type="SUPFAM" id="SSF47384">
    <property type="entry name" value="Homodimeric domain of signal transducing histidine kinase"/>
    <property type="match status" value="1"/>
</dbReference>
<dbReference type="PANTHER" id="PTHR43547:SF2">
    <property type="entry name" value="HYBRID SIGNAL TRANSDUCTION HISTIDINE KINASE C"/>
    <property type="match status" value="1"/>
</dbReference>
<evidence type="ECO:0000256" key="1">
    <source>
        <dbReference type="ARBA" id="ARBA00000085"/>
    </source>
</evidence>
<keyword evidence="6" id="KW-0812">Transmembrane</keyword>
<dbReference type="PROSITE" id="PS01124">
    <property type="entry name" value="HTH_ARAC_FAMILY_2"/>
    <property type="match status" value="1"/>
</dbReference>
<dbReference type="Gene3D" id="3.40.50.2300">
    <property type="match status" value="1"/>
</dbReference>
<dbReference type="SUPFAM" id="SSF52172">
    <property type="entry name" value="CheY-like"/>
    <property type="match status" value="1"/>
</dbReference>
<feature type="domain" description="HTH araC/xylS-type" evidence="7">
    <location>
        <begin position="780"/>
        <end position="880"/>
    </location>
</feature>
<evidence type="ECO:0000313" key="10">
    <source>
        <dbReference type="EMBL" id="MCV9385902.1"/>
    </source>
</evidence>
<protein>
    <recommendedName>
        <fullName evidence="2">histidine kinase</fullName>
        <ecNumber evidence="2">2.7.13.3</ecNumber>
    </recommendedName>
</protein>
<dbReference type="InterPro" id="IPR001789">
    <property type="entry name" value="Sig_transdc_resp-reg_receiver"/>
</dbReference>
<dbReference type="Gene3D" id="1.25.40.10">
    <property type="entry name" value="Tetratricopeptide repeat domain"/>
    <property type="match status" value="2"/>
</dbReference>
<dbReference type="Pfam" id="PF02518">
    <property type="entry name" value="HATPase_c"/>
    <property type="match status" value="1"/>
</dbReference>
<dbReference type="InterPro" id="IPR003594">
    <property type="entry name" value="HATPase_dom"/>
</dbReference>
<keyword evidence="6" id="KW-0472">Membrane</keyword>
<feature type="transmembrane region" description="Helical" evidence="6">
    <location>
        <begin position="310"/>
        <end position="329"/>
    </location>
</feature>
<name>A0ABT3CQG4_9BACT</name>
<evidence type="ECO:0000259" key="8">
    <source>
        <dbReference type="PROSITE" id="PS50109"/>
    </source>
</evidence>
<dbReference type="InterPro" id="IPR005467">
    <property type="entry name" value="His_kinase_dom"/>
</dbReference>
<evidence type="ECO:0000256" key="4">
    <source>
        <dbReference type="PROSITE-ProRule" id="PRU00169"/>
    </source>
</evidence>
<gene>
    <name evidence="10" type="ORF">N7U62_04470</name>
</gene>
<evidence type="ECO:0000259" key="9">
    <source>
        <dbReference type="PROSITE" id="PS50110"/>
    </source>
</evidence>
<dbReference type="InterPro" id="IPR036890">
    <property type="entry name" value="HATPase_C_sf"/>
</dbReference>
<dbReference type="CDD" id="cd00075">
    <property type="entry name" value="HATPase"/>
    <property type="match status" value="1"/>
</dbReference>
<dbReference type="SMART" id="SM00448">
    <property type="entry name" value="REC"/>
    <property type="match status" value="1"/>
</dbReference>
<dbReference type="CDD" id="cd00082">
    <property type="entry name" value="HisKA"/>
    <property type="match status" value="1"/>
</dbReference>
<dbReference type="SMART" id="SM00387">
    <property type="entry name" value="HATPase_c"/>
    <property type="match status" value="1"/>
</dbReference>
<dbReference type="SUPFAM" id="SSF55874">
    <property type="entry name" value="ATPase domain of HSP90 chaperone/DNA topoisomerase II/histidine kinase"/>
    <property type="match status" value="1"/>
</dbReference>
<dbReference type="Pfam" id="PF00072">
    <property type="entry name" value="Response_reg"/>
    <property type="match status" value="1"/>
</dbReference>
<feature type="repeat" description="TPR" evidence="5">
    <location>
        <begin position="73"/>
        <end position="106"/>
    </location>
</feature>
<proteinExistence type="predicted"/>
<evidence type="ECO:0000256" key="5">
    <source>
        <dbReference type="PROSITE-ProRule" id="PRU00339"/>
    </source>
</evidence>
<evidence type="ECO:0000313" key="11">
    <source>
        <dbReference type="Proteomes" id="UP001300692"/>
    </source>
</evidence>
<dbReference type="PROSITE" id="PS50005">
    <property type="entry name" value="TPR"/>
    <property type="match status" value="1"/>
</dbReference>
<dbReference type="InterPro" id="IPR018060">
    <property type="entry name" value="HTH_AraC"/>
</dbReference>
<dbReference type="Pfam" id="PF00512">
    <property type="entry name" value="HisKA"/>
    <property type="match status" value="1"/>
</dbReference>
<evidence type="ECO:0000259" key="7">
    <source>
        <dbReference type="PROSITE" id="PS01124"/>
    </source>
</evidence>
<dbReference type="SMART" id="SM00388">
    <property type="entry name" value="HisKA"/>
    <property type="match status" value="1"/>
</dbReference>
<dbReference type="InterPro" id="IPR004358">
    <property type="entry name" value="Sig_transdc_His_kin-like_C"/>
</dbReference>
<dbReference type="InterPro" id="IPR011006">
    <property type="entry name" value="CheY-like_superfamily"/>
</dbReference>
<dbReference type="Gene3D" id="1.10.10.60">
    <property type="entry name" value="Homeodomain-like"/>
    <property type="match status" value="1"/>
</dbReference>